<keyword evidence="3 5" id="KW-0346">Stress response</keyword>
<evidence type="ECO:0000256" key="6">
    <source>
        <dbReference type="SAM" id="Coils"/>
    </source>
</evidence>
<keyword evidence="4 5" id="KW-0804">Transcription</keyword>
<feature type="domain" description="Heat-inducible transcription repressor HrcA C-terminal" evidence="7">
    <location>
        <begin position="106"/>
        <end position="318"/>
    </location>
</feature>
<dbReference type="Gene3D" id="3.30.450.40">
    <property type="match status" value="1"/>
</dbReference>
<dbReference type="PANTHER" id="PTHR34824">
    <property type="entry name" value="HEAT-INDUCIBLE TRANSCRIPTION REPRESSOR HRCA"/>
    <property type="match status" value="1"/>
</dbReference>
<name>F2LUC9_HIPMA</name>
<dbReference type="SUPFAM" id="SSF55781">
    <property type="entry name" value="GAF domain-like"/>
    <property type="match status" value="1"/>
</dbReference>
<comment type="function">
    <text evidence="5">Negative regulator of class I heat shock genes (grpE-dnaK-dnaJ and groELS operons). Prevents heat-shock induction of these operons.</text>
</comment>
<comment type="similarity">
    <text evidence="5">Belongs to the HrcA family.</text>
</comment>
<gene>
    <name evidence="5" type="primary">hrcA</name>
    <name evidence="8" type="ordered locus">Hipma_0483</name>
</gene>
<dbReference type="eggNOG" id="COG1420">
    <property type="taxonomic scope" value="Bacteria"/>
</dbReference>
<dbReference type="SUPFAM" id="SSF46785">
    <property type="entry name" value="Winged helix' DNA-binding domain"/>
    <property type="match status" value="1"/>
</dbReference>
<dbReference type="AlphaFoldDB" id="F2LUC9"/>
<dbReference type="Gene3D" id="3.30.390.60">
    <property type="entry name" value="Heat-inducible transcription repressor hrca homolog, domain 3"/>
    <property type="match status" value="1"/>
</dbReference>
<reference evidence="8 9" key="1">
    <citation type="journal article" date="2011" name="Stand. Genomic Sci.">
        <title>Complete genome sequence of the thermophilic sulfur-reducer Hippea maritima type strain (MH(2)).</title>
        <authorList>
            <person name="Huntemann M."/>
            <person name="Lu M."/>
            <person name="Nolan M."/>
            <person name="Lapidus A."/>
            <person name="Lucas S."/>
            <person name="Hammon N."/>
            <person name="Deshpande S."/>
            <person name="Cheng J.F."/>
            <person name="Tapia R."/>
            <person name="Han C."/>
            <person name="Goodwin L."/>
            <person name="Pitluck S."/>
            <person name="Liolios K."/>
            <person name="Pagani I."/>
            <person name="Ivanova N."/>
            <person name="Ovchinikova G."/>
            <person name="Pati A."/>
            <person name="Chen A."/>
            <person name="Palaniappan K."/>
            <person name="Land M."/>
            <person name="Hauser L."/>
            <person name="Jeffries C.D."/>
            <person name="Detter J.C."/>
            <person name="Brambilla E.M."/>
            <person name="Rohde M."/>
            <person name="Spring S."/>
            <person name="Goker M."/>
            <person name="Woyke T."/>
            <person name="Bristow J."/>
            <person name="Eisen J.A."/>
            <person name="Markowitz V."/>
            <person name="Hugenholtz P."/>
            <person name="Kyrpides N.C."/>
            <person name="Klenk H.P."/>
            <person name="Mavromatis K."/>
        </authorList>
    </citation>
    <scope>NUCLEOTIDE SEQUENCE [LARGE SCALE GENOMIC DNA]</scope>
    <source>
        <strain evidence="9">ATCC 700847 / DSM 10411 / MH2</strain>
    </source>
</reference>
<evidence type="ECO:0000256" key="1">
    <source>
        <dbReference type="ARBA" id="ARBA00022491"/>
    </source>
</evidence>
<dbReference type="Proteomes" id="UP000008139">
    <property type="component" value="Chromosome"/>
</dbReference>
<protein>
    <recommendedName>
        <fullName evidence="5">Heat-inducible transcription repressor HrcA</fullName>
    </recommendedName>
</protein>
<reference evidence="9" key="2">
    <citation type="submission" date="2011-03" db="EMBL/GenBank/DDBJ databases">
        <title>The complete genome of Hippea maritima DSM 10411.</title>
        <authorList>
            <consortium name="US DOE Joint Genome Institute (JGI-PGF)"/>
            <person name="Lucas S."/>
            <person name="Copeland A."/>
            <person name="Lapidus A."/>
            <person name="Bruce D."/>
            <person name="Goodwin L."/>
            <person name="Pitluck S."/>
            <person name="Peters L."/>
            <person name="Kyrpides N."/>
            <person name="Mavromatis K."/>
            <person name="Pagani I."/>
            <person name="Ivanova N."/>
            <person name="Mikhailova N."/>
            <person name="Lu M."/>
            <person name="Detter J.C."/>
            <person name="Tapia R."/>
            <person name="Han C."/>
            <person name="Land M."/>
            <person name="Hauser L."/>
            <person name="Markowitz V."/>
            <person name="Cheng J.-F."/>
            <person name="Hugenholtz P."/>
            <person name="Woyke T."/>
            <person name="Wu D."/>
            <person name="Spring S."/>
            <person name="Schroeder M."/>
            <person name="Brambilla E."/>
            <person name="Klenk H.-P."/>
            <person name="Eisen J.A."/>
        </authorList>
    </citation>
    <scope>NUCLEOTIDE SEQUENCE [LARGE SCALE GENOMIC DNA]</scope>
    <source>
        <strain evidence="9">ATCC 700847 / DSM 10411 / MH2</strain>
    </source>
</reference>
<keyword evidence="1 5" id="KW-0678">Repressor</keyword>
<accession>F2LUC9</accession>
<dbReference type="OrthoDB" id="9783139at2"/>
<dbReference type="EMBL" id="CP002606">
    <property type="protein sequence ID" value="AEA33455.1"/>
    <property type="molecule type" value="Genomic_DNA"/>
</dbReference>
<dbReference type="HOGENOM" id="CLU_050019_0_0_7"/>
<evidence type="ECO:0000313" key="9">
    <source>
        <dbReference type="Proteomes" id="UP000008139"/>
    </source>
</evidence>
<organism evidence="8 9">
    <name type="scientific">Hippea maritima (strain ATCC 700847 / DSM 10411 / MH2)</name>
    <dbReference type="NCBI Taxonomy" id="760142"/>
    <lineage>
        <taxon>Bacteria</taxon>
        <taxon>Pseudomonadati</taxon>
        <taxon>Campylobacterota</taxon>
        <taxon>Desulfurellia</taxon>
        <taxon>Desulfurellales</taxon>
        <taxon>Hippeaceae</taxon>
        <taxon>Hippea</taxon>
    </lineage>
</organism>
<proteinExistence type="inferred from homology"/>
<dbReference type="STRING" id="760142.Hipma_0483"/>
<dbReference type="NCBIfam" id="TIGR00331">
    <property type="entry name" value="hrcA"/>
    <property type="match status" value="1"/>
</dbReference>
<dbReference type="HAMAP" id="MF_00081">
    <property type="entry name" value="HrcA"/>
    <property type="match status" value="1"/>
</dbReference>
<dbReference type="InterPro" id="IPR036388">
    <property type="entry name" value="WH-like_DNA-bd_sf"/>
</dbReference>
<dbReference type="PIRSF" id="PIRSF005485">
    <property type="entry name" value="HrcA"/>
    <property type="match status" value="1"/>
</dbReference>
<keyword evidence="9" id="KW-1185">Reference proteome</keyword>
<dbReference type="GO" id="GO:0003677">
    <property type="term" value="F:DNA binding"/>
    <property type="evidence" value="ECO:0007669"/>
    <property type="project" value="InterPro"/>
</dbReference>
<dbReference type="Gene3D" id="1.10.10.10">
    <property type="entry name" value="Winged helix-like DNA-binding domain superfamily/Winged helix DNA-binding domain"/>
    <property type="match status" value="1"/>
</dbReference>
<evidence type="ECO:0000313" key="8">
    <source>
        <dbReference type="EMBL" id="AEA33455.1"/>
    </source>
</evidence>
<evidence type="ECO:0000256" key="4">
    <source>
        <dbReference type="ARBA" id="ARBA00023163"/>
    </source>
</evidence>
<dbReference type="Pfam" id="PF01628">
    <property type="entry name" value="HrcA"/>
    <property type="match status" value="1"/>
</dbReference>
<dbReference type="InterPro" id="IPR002571">
    <property type="entry name" value="HrcA"/>
</dbReference>
<dbReference type="KEGG" id="hmr:Hipma_0483"/>
<keyword evidence="6" id="KW-0175">Coiled coil</keyword>
<feature type="coiled-coil region" evidence="6">
    <location>
        <begin position="236"/>
        <end position="263"/>
    </location>
</feature>
<keyword evidence="2 5" id="KW-0805">Transcription regulation</keyword>
<dbReference type="PANTHER" id="PTHR34824:SF1">
    <property type="entry name" value="HEAT-INDUCIBLE TRANSCRIPTION REPRESSOR HRCA"/>
    <property type="match status" value="1"/>
</dbReference>
<dbReference type="InParanoid" id="F2LUC9"/>
<evidence type="ECO:0000256" key="3">
    <source>
        <dbReference type="ARBA" id="ARBA00023016"/>
    </source>
</evidence>
<evidence type="ECO:0000256" key="2">
    <source>
        <dbReference type="ARBA" id="ARBA00023015"/>
    </source>
</evidence>
<dbReference type="InterPro" id="IPR023120">
    <property type="entry name" value="WHTH_transcript_rep_HrcA_IDD"/>
</dbReference>
<sequence length="336" mass="38349">MSRLDERKVLVLSIIVDNYIKHKQAAGSRVLTKRYNLNFSPATMRNVMLDLEEMGYLTHTHTSGGKIPTPKGIKFYIDMIMQNFSPKLKSEFERIPLNDTFGSLDDKMNKILDTMSSLSEVVSVLTMPDFSKTKIKNIQFIRIGDGKILCVLVSDSNIMETKVVSVEKTPTDTELKEFSEFISEKYKGYSLEEIADELRGYLEGERRQCETLIYNLKKEAQKPKVMVDGIENIFKYPEFQRDLEKLKKLVKTLEDRKTLLELIRSAIKSERFILIGDELPLPGLDELGFVSSAYKYLDKNIGVVGVVGPINMDYTEMMNIIESAKKKINDILNIGG</sequence>
<dbReference type="InterPro" id="IPR029016">
    <property type="entry name" value="GAF-like_dom_sf"/>
</dbReference>
<dbReference type="RefSeq" id="WP_013681496.1">
    <property type="nucleotide sequence ID" value="NC_015318.1"/>
</dbReference>
<dbReference type="GO" id="GO:0045892">
    <property type="term" value="P:negative regulation of DNA-templated transcription"/>
    <property type="evidence" value="ECO:0007669"/>
    <property type="project" value="UniProtKB-UniRule"/>
</dbReference>
<evidence type="ECO:0000256" key="5">
    <source>
        <dbReference type="HAMAP-Rule" id="MF_00081"/>
    </source>
</evidence>
<dbReference type="InterPro" id="IPR021153">
    <property type="entry name" value="HrcA_C"/>
</dbReference>
<dbReference type="InterPro" id="IPR036390">
    <property type="entry name" value="WH_DNA-bd_sf"/>
</dbReference>
<evidence type="ECO:0000259" key="7">
    <source>
        <dbReference type="Pfam" id="PF01628"/>
    </source>
</evidence>